<protein>
    <submittedName>
        <fullName evidence="13">Sulfide dehydrogenase subunit beta</fullName>
        <ecNumber evidence="13">1.8.1.19</ecNumber>
    </submittedName>
</protein>
<dbReference type="PANTHER" id="PTHR43513">
    <property type="entry name" value="DIHYDROOROTATE DEHYDROGENASE B (NAD(+)), ELECTRON TRANSFER SUBUNIT"/>
    <property type="match status" value="1"/>
</dbReference>
<dbReference type="InterPro" id="IPR017927">
    <property type="entry name" value="FAD-bd_FR_type"/>
</dbReference>
<evidence type="ECO:0000256" key="5">
    <source>
        <dbReference type="ARBA" id="ARBA00022723"/>
    </source>
</evidence>
<evidence type="ECO:0000256" key="1">
    <source>
        <dbReference type="ARBA" id="ARBA00006422"/>
    </source>
</evidence>
<keyword evidence="9 11" id="KW-0411">Iron-sulfur</keyword>
<evidence type="ECO:0000313" key="14">
    <source>
        <dbReference type="Proteomes" id="UP000639006"/>
    </source>
</evidence>
<evidence type="ECO:0000256" key="6">
    <source>
        <dbReference type="ARBA" id="ARBA00022827"/>
    </source>
</evidence>
<name>A0A811T4V6_9EURY</name>
<comment type="caution">
    <text evidence="13">The sequence shown here is derived from an EMBL/GenBank/DDBJ whole genome shotgun (WGS) entry which is preliminary data.</text>
</comment>
<dbReference type="Pfam" id="PF10418">
    <property type="entry name" value="DHODB_Fe-S_bind"/>
    <property type="match status" value="1"/>
</dbReference>
<dbReference type="Proteomes" id="UP000639006">
    <property type="component" value="Unassembled WGS sequence"/>
</dbReference>
<dbReference type="InterPro" id="IPR017938">
    <property type="entry name" value="Riboflavin_synthase-like_b-brl"/>
</dbReference>
<organism evidence="13 14">
    <name type="scientific">Candidatus Argoarchaeum ethanivorans</name>
    <dbReference type="NCBI Taxonomy" id="2608793"/>
    <lineage>
        <taxon>Archaea</taxon>
        <taxon>Methanobacteriati</taxon>
        <taxon>Methanobacteriota</taxon>
        <taxon>Stenosarchaea group</taxon>
        <taxon>Methanomicrobia</taxon>
        <taxon>Methanosarcinales</taxon>
        <taxon>Methanosarcinales incertae sedis</taxon>
        <taxon>GOM Arc I cluster</taxon>
        <taxon>Candidatus Argoarchaeum</taxon>
    </lineage>
</organism>
<dbReference type="GO" id="GO:0016491">
    <property type="term" value="F:oxidoreductase activity"/>
    <property type="evidence" value="ECO:0007669"/>
    <property type="project" value="UniProtKB-KW"/>
</dbReference>
<evidence type="ECO:0000256" key="3">
    <source>
        <dbReference type="ARBA" id="ARBA00022630"/>
    </source>
</evidence>
<dbReference type="Gene3D" id="2.40.30.10">
    <property type="entry name" value="Translation factors"/>
    <property type="match status" value="1"/>
</dbReference>
<dbReference type="GO" id="GO:0046872">
    <property type="term" value="F:metal ion binding"/>
    <property type="evidence" value="ECO:0007669"/>
    <property type="project" value="UniProtKB-KW"/>
</dbReference>
<dbReference type="NCBIfam" id="NF000796">
    <property type="entry name" value="PRK00054.1-1"/>
    <property type="match status" value="1"/>
</dbReference>
<evidence type="ECO:0000313" key="13">
    <source>
        <dbReference type="EMBL" id="CAD6490712.1"/>
    </source>
</evidence>
<dbReference type="GO" id="GO:0050660">
    <property type="term" value="F:flavin adenine dinucleotide binding"/>
    <property type="evidence" value="ECO:0007669"/>
    <property type="project" value="InterPro"/>
</dbReference>
<dbReference type="AlphaFoldDB" id="A0A811T4V6"/>
<comment type="cofactor">
    <cofactor evidence="11">
        <name>[2Fe-2S] cluster</name>
        <dbReference type="ChEBI" id="CHEBI:190135"/>
    </cofactor>
    <text evidence="11">Binds 1 [2Fe-2S] cluster per subunit.</text>
</comment>
<dbReference type="InterPro" id="IPR039261">
    <property type="entry name" value="FNR_nucleotide-bd"/>
</dbReference>
<proteinExistence type="inferred from homology"/>
<evidence type="ECO:0000256" key="10">
    <source>
        <dbReference type="ARBA" id="ARBA00034078"/>
    </source>
</evidence>
<keyword evidence="5 11" id="KW-0479">Metal-binding</keyword>
<dbReference type="PROSITE" id="PS51384">
    <property type="entry name" value="FAD_FR"/>
    <property type="match status" value="1"/>
</dbReference>
<keyword evidence="8 11" id="KW-0408">Iron</keyword>
<accession>A0A811T4V6</accession>
<keyword evidence="4 11" id="KW-0001">2Fe-2S</keyword>
<keyword evidence="6" id="KW-0274">FAD</keyword>
<dbReference type="PANTHER" id="PTHR43513:SF3">
    <property type="entry name" value="DIHYDROOROTATE DEHYDROGENASE B (NAD(+)), ELECTRON TRANSFER SUBUNIT-RELATED"/>
    <property type="match status" value="1"/>
</dbReference>
<dbReference type="SUPFAM" id="SSF63380">
    <property type="entry name" value="Riboflavin synthase domain-like"/>
    <property type="match status" value="1"/>
</dbReference>
<keyword evidence="13" id="KW-0560">Oxidoreductase</keyword>
<evidence type="ECO:0000256" key="7">
    <source>
        <dbReference type="ARBA" id="ARBA00022982"/>
    </source>
</evidence>
<evidence type="ECO:0000259" key="12">
    <source>
        <dbReference type="PROSITE" id="PS51384"/>
    </source>
</evidence>
<feature type="binding site" evidence="11">
    <location>
        <position position="209"/>
    </location>
    <ligand>
        <name>[2Fe-2S] cluster</name>
        <dbReference type="ChEBI" id="CHEBI:190135"/>
    </ligand>
</feature>
<feature type="binding site" evidence="11">
    <location>
        <position position="217"/>
    </location>
    <ligand>
        <name>[2Fe-2S] cluster</name>
        <dbReference type="ChEBI" id="CHEBI:190135"/>
    </ligand>
</feature>
<gene>
    <name evidence="13" type="primary">sudB</name>
    <name evidence="13" type="ORF">DIAAKJNI_00004</name>
</gene>
<evidence type="ECO:0000256" key="8">
    <source>
        <dbReference type="ARBA" id="ARBA00023004"/>
    </source>
</evidence>
<dbReference type="Gene3D" id="3.40.50.80">
    <property type="entry name" value="Nucleotide-binding domain of ferredoxin-NADP reductase (FNR) module"/>
    <property type="match status" value="1"/>
</dbReference>
<comment type="cofactor">
    <cofactor evidence="10">
        <name>[2Fe-2S] cluster</name>
        <dbReference type="ChEBI" id="CHEBI:190135"/>
    </cofactor>
</comment>
<dbReference type="InterPro" id="IPR050353">
    <property type="entry name" value="PyrK_electron_transfer"/>
</dbReference>
<dbReference type="Gene3D" id="2.10.240.10">
    <property type="entry name" value="Dihydroorotate dehydrogenase, electron transfer subunit"/>
    <property type="match status" value="1"/>
</dbReference>
<feature type="binding site" evidence="11">
    <location>
        <position position="225"/>
    </location>
    <ligand>
        <name>[2Fe-2S] cluster</name>
        <dbReference type="ChEBI" id="CHEBI:190135"/>
    </ligand>
</feature>
<dbReference type="InterPro" id="IPR012165">
    <property type="entry name" value="Cyt_c3_hydrogenase_gsu"/>
</dbReference>
<dbReference type="PIRSF" id="PIRSF006816">
    <property type="entry name" value="Cyc3_hyd_g"/>
    <property type="match status" value="1"/>
</dbReference>
<keyword evidence="3" id="KW-0285">Flavoprotein</keyword>
<dbReference type="InterPro" id="IPR037117">
    <property type="entry name" value="Dihydroorotate_DH_ele_sf"/>
</dbReference>
<evidence type="ECO:0000256" key="11">
    <source>
        <dbReference type="PIRSR" id="PIRSR006816-2"/>
    </source>
</evidence>
<evidence type="ECO:0000256" key="9">
    <source>
        <dbReference type="ARBA" id="ARBA00023014"/>
    </source>
</evidence>
<dbReference type="EC" id="1.8.1.19" evidence="13"/>
<dbReference type="GO" id="GO:0006221">
    <property type="term" value="P:pyrimidine nucleotide biosynthetic process"/>
    <property type="evidence" value="ECO:0007669"/>
    <property type="project" value="InterPro"/>
</dbReference>
<dbReference type="InterPro" id="IPR019480">
    <property type="entry name" value="Dihydroorotate_DH_Fe-S-bd"/>
</dbReference>
<feature type="binding site" evidence="11">
    <location>
        <position position="214"/>
    </location>
    <ligand>
        <name>[2Fe-2S] cluster</name>
        <dbReference type="ChEBI" id="CHEBI:190135"/>
    </ligand>
</feature>
<comment type="similarity">
    <text evidence="1">Belongs to the PyrK family.</text>
</comment>
<dbReference type="SUPFAM" id="SSF52343">
    <property type="entry name" value="Ferredoxin reductase-like, C-terminal NADP-linked domain"/>
    <property type="match status" value="1"/>
</dbReference>
<reference evidence="13" key="1">
    <citation type="submission" date="2020-10" db="EMBL/GenBank/DDBJ databases">
        <authorList>
            <person name="Hahn C.J."/>
            <person name="Laso-Perez R."/>
            <person name="Vulcano F."/>
            <person name="Vaziourakis K.-M."/>
            <person name="Stokke R."/>
            <person name="Steen I.H."/>
            <person name="Teske A."/>
            <person name="Boetius A."/>
            <person name="Liebeke M."/>
            <person name="Amann R."/>
            <person name="Knittel K."/>
        </authorList>
    </citation>
    <scope>NUCLEOTIDE SEQUENCE</scope>
    <source>
        <strain evidence="13">Gfbio:e3339647-f889-4370-9287-4fb5cb688e4c:AG392M11_GoMArc1</strain>
    </source>
</reference>
<keyword evidence="2" id="KW-0813">Transport</keyword>
<feature type="domain" description="FAD-binding FR-type" evidence="12">
    <location>
        <begin position="4"/>
        <end position="96"/>
    </location>
</feature>
<sequence length="266" mass="29792">MRDDYPRSLEILEIEKEAKDLFTIFVKNTLGGFVPGQFVMMWIPRVDEKPFGVSYLEKDQIGITFEVKGKFTKKLASIKKAGIIGIRGPYGIGFPEPDSSTIVIGGGCGVSSLAPLMEKVKKSNSIIGARSKDMLLFRNRFKDAHFTTDDGTFGKKGFVTEILEEKLSAPDKVSQVFCCGPEIMMSRVIEICKKHRKKCFISMERYMKCGFGVCGQCMCGDKVVCKDGPVFESKDVEGNPEFNHFARIKSGKKVPVSDYVRWRSCE</sequence>
<evidence type="ECO:0000256" key="4">
    <source>
        <dbReference type="ARBA" id="ARBA00022714"/>
    </source>
</evidence>
<evidence type="ECO:0000256" key="2">
    <source>
        <dbReference type="ARBA" id="ARBA00022448"/>
    </source>
</evidence>
<dbReference type="GO" id="GO:0051537">
    <property type="term" value="F:2 iron, 2 sulfur cluster binding"/>
    <property type="evidence" value="ECO:0007669"/>
    <property type="project" value="UniProtKB-KW"/>
</dbReference>
<keyword evidence="7" id="KW-0249">Electron transport</keyword>
<dbReference type="EMBL" id="CAJHIQ010000001">
    <property type="protein sequence ID" value="CAD6490712.1"/>
    <property type="molecule type" value="Genomic_DNA"/>
</dbReference>